<accession>A0A5B0M854</accession>
<protein>
    <recommendedName>
        <fullName evidence="2">Myb/SANT-like domain-containing protein</fullName>
    </recommendedName>
</protein>
<reference evidence="5 6" key="1">
    <citation type="submission" date="2019-05" db="EMBL/GenBank/DDBJ databases">
        <title>Emergence of the Ug99 lineage of the wheat stem rust pathogen through somatic hybridization.</title>
        <authorList>
            <person name="Li F."/>
            <person name="Upadhyaya N.M."/>
            <person name="Sperschneider J."/>
            <person name="Matny O."/>
            <person name="Nguyen-Phuc H."/>
            <person name="Mago R."/>
            <person name="Raley C."/>
            <person name="Miller M.E."/>
            <person name="Silverstein K.A.T."/>
            <person name="Henningsen E."/>
            <person name="Hirsch C.D."/>
            <person name="Visser B."/>
            <person name="Pretorius Z.A."/>
            <person name="Steffenson B.J."/>
            <person name="Schwessinger B."/>
            <person name="Dodds P.N."/>
            <person name="Figueroa M."/>
        </authorList>
    </citation>
    <scope>NUCLEOTIDE SEQUENCE [LARGE SCALE GENOMIC DNA]</scope>
    <source>
        <strain evidence="3">21-0</strain>
        <strain evidence="4 6">Ug99</strain>
    </source>
</reference>
<dbReference type="OrthoDB" id="76215at2759"/>
<name>A0A5B0M854_PUCGR</name>
<evidence type="ECO:0000256" key="1">
    <source>
        <dbReference type="SAM" id="MobiDB-lite"/>
    </source>
</evidence>
<sequence length="383" mass="41656">MPRAKSSQSRTKKTARAGASQNGSMSSAAASSTPANTAPPATPASQSQQSHVTSGTQASQNTVTIPWSPTQSQNQPDQSLENTQVSSQATQNSQIQPINSPEKEKSKSLTWTPAMERSAVELYVRAVESGKQAEGGFKPEVHPWVASELLKEFPGNPFTASKVKSKYTQGFKKIYDAFVACKGASGFGWNEAECMVTASDDVWNAFLVSHPTAKRFKNTPFPEYSDFQIIFEGHTARGDMRQSSGTEMNNNATPIVLGETGTPAKNSQTTLQPAQRPGVRPPRQHRITSGDRFENSIDRLVDAFVSSNTNLPVESPESLPIHLATIKFQDAFADDLSMDELVAGFGVLENEAKARLFLAIRNNEHARAWIDRQIAIKLADSNV</sequence>
<dbReference type="EMBL" id="VDEP01000245">
    <property type="protein sequence ID" value="KAA1120361.1"/>
    <property type="molecule type" value="Genomic_DNA"/>
</dbReference>
<feature type="region of interest" description="Disordered" evidence="1">
    <location>
        <begin position="263"/>
        <end position="288"/>
    </location>
</feature>
<organism evidence="3 5">
    <name type="scientific">Puccinia graminis f. sp. tritici</name>
    <dbReference type="NCBI Taxonomy" id="56615"/>
    <lineage>
        <taxon>Eukaryota</taxon>
        <taxon>Fungi</taxon>
        <taxon>Dikarya</taxon>
        <taxon>Basidiomycota</taxon>
        <taxon>Pucciniomycotina</taxon>
        <taxon>Pucciniomycetes</taxon>
        <taxon>Pucciniales</taxon>
        <taxon>Pucciniaceae</taxon>
        <taxon>Puccinia</taxon>
    </lineage>
</organism>
<dbReference type="Pfam" id="PF12776">
    <property type="entry name" value="Myb_DNA-bind_3"/>
    <property type="match status" value="1"/>
</dbReference>
<comment type="caution">
    <text evidence="3">The sequence shown here is derived from an EMBL/GenBank/DDBJ whole genome shotgun (WGS) entry which is preliminary data.</text>
</comment>
<feature type="compositionally biased region" description="Polar residues" evidence="1">
    <location>
        <begin position="51"/>
        <end position="99"/>
    </location>
</feature>
<evidence type="ECO:0000313" key="6">
    <source>
        <dbReference type="Proteomes" id="UP000325313"/>
    </source>
</evidence>
<dbReference type="PANTHER" id="PTHR46929">
    <property type="entry name" value="EXPRESSED PROTEIN"/>
    <property type="match status" value="1"/>
</dbReference>
<dbReference type="AlphaFoldDB" id="A0A5B0M854"/>
<dbReference type="InterPro" id="IPR024752">
    <property type="entry name" value="Myb/SANT-like_dom"/>
</dbReference>
<feature type="region of interest" description="Disordered" evidence="1">
    <location>
        <begin position="1"/>
        <end position="112"/>
    </location>
</feature>
<dbReference type="Proteomes" id="UP000324748">
    <property type="component" value="Unassembled WGS sequence"/>
</dbReference>
<dbReference type="PANTHER" id="PTHR46929:SF3">
    <property type="entry name" value="MYB_SANT-LIKE DOMAIN-CONTAINING PROTEIN"/>
    <property type="match status" value="1"/>
</dbReference>
<dbReference type="EMBL" id="VSWC01000170">
    <property type="protein sequence ID" value="KAA1072383.1"/>
    <property type="molecule type" value="Genomic_DNA"/>
</dbReference>
<evidence type="ECO:0000259" key="2">
    <source>
        <dbReference type="Pfam" id="PF12776"/>
    </source>
</evidence>
<proteinExistence type="predicted"/>
<evidence type="ECO:0000313" key="3">
    <source>
        <dbReference type="EMBL" id="KAA1072383.1"/>
    </source>
</evidence>
<gene>
    <name evidence="3" type="ORF">PGT21_033603</name>
    <name evidence="4" type="ORF">PGTUg99_019051</name>
</gene>
<evidence type="ECO:0000313" key="5">
    <source>
        <dbReference type="Proteomes" id="UP000324748"/>
    </source>
</evidence>
<evidence type="ECO:0000313" key="4">
    <source>
        <dbReference type="EMBL" id="KAA1120361.1"/>
    </source>
</evidence>
<feature type="domain" description="Myb/SANT-like" evidence="2">
    <location>
        <begin position="110"/>
        <end position="205"/>
    </location>
</feature>
<dbReference type="Proteomes" id="UP000325313">
    <property type="component" value="Unassembled WGS sequence"/>
</dbReference>
<feature type="compositionally biased region" description="Low complexity" evidence="1">
    <location>
        <begin position="17"/>
        <end position="50"/>
    </location>
</feature>
<keyword evidence="5" id="KW-1185">Reference proteome</keyword>
<feature type="compositionally biased region" description="Polar residues" evidence="1">
    <location>
        <begin position="263"/>
        <end position="273"/>
    </location>
</feature>